<feature type="non-terminal residue" evidence="2">
    <location>
        <position position="204"/>
    </location>
</feature>
<reference evidence="2" key="1">
    <citation type="submission" date="2018-05" db="EMBL/GenBank/DDBJ databases">
        <authorList>
            <person name="Lanie J.A."/>
            <person name="Ng W.-L."/>
            <person name="Kazmierczak K.M."/>
            <person name="Andrzejewski T.M."/>
            <person name="Davidsen T.M."/>
            <person name="Wayne K.J."/>
            <person name="Tettelin H."/>
            <person name="Glass J.I."/>
            <person name="Rusch D."/>
            <person name="Podicherti R."/>
            <person name="Tsui H.-C.T."/>
            <person name="Winkler M.E."/>
        </authorList>
    </citation>
    <scope>NUCLEOTIDE SEQUENCE</scope>
</reference>
<dbReference type="InterPro" id="IPR036866">
    <property type="entry name" value="RibonucZ/Hydroxyglut_hydro"/>
</dbReference>
<sequence length="204" mass="23229">MNKHNRISKILREGDSNGDGWSLELSSSTGRKIFAVAVAQNNRRSRTGPTWSYVFENNGWTSIDLGTPGSYEALKNGYSTIGINPSNIERVIISHGHSDHDGTVTEFLNDSSAELWAHQTYGPLKEYIPWEIHYRKGSILQRELERIAEEKIQITNENDSDRRDTEKKYFEDRKQTQLSKDLKDGDVFTDLKVMSTPGHSPDQI</sequence>
<dbReference type="Gene3D" id="3.60.15.10">
    <property type="entry name" value="Ribonuclease Z/Hydroxyacylglutathione hydrolase-like"/>
    <property type="match status" value="1"/>
</dbReference>
<evidence type="ECO:0000259" key="1">
    <source>
        <dbReference type="Pfam" id="PF00753"/>
    </source>
</evidence>
<dbReference type="SUPFAM" id="SSF56281">
    <property type="entry name" value="Metallo-hydrolase/oxidoreductase"/>
    <property type="match status" value="1"/>
</dbReference>
<accession>A0A383DM47</accession>
<dbReference type="AlphaFoldDB" id="A0A383DM47"/>
<feature type="domain" description="Metallo-beta-lactamase" evidence="1">
    <location>
        <begin position="48"/>
        <end position="203"/>
    </location>
</feature>
<evidence type="ECO:0000313" key="2">
    <source>
        <dbReference type="EMBL" id="SVE45547.1"/>
    </source>
</evidence>
<dbReference type="EMBL" id="UINC01218501">
    <property type="protein sequence ID" value="SVE45547.1"/>
    <property type="molecule type" value="Genomic_DNA"/>
</dbReference>
<dbReference type="Pfam" id="PF00753">
    <property type="entry name" value="Lactamase_B"/>
    <property type="match status" value="1"/>
</dbReference>
<name>A0A383DM47_9ZZZZ</name>
<dbReference type="InterPro" id="IPR001279">
    <property type="entry name" value="Metallo-B-lactamas"/>
</dbReference>
<gene>
    <name evidence="2" type="ORF">METZ01_LOCUS498401</name>
</gene>
<protein>
    <recommendedName>
        <fullName evidence="1">Metallo-beta-lactamase domain-containing protein</fullName>
    </recommendedName>
</protein>
<organism evidence="2">
    <name type="scientific">marine metagenome</name>
    <dbReference type="NCBI Taxonomy" id="408172"/>
    <lineage>
        <taxon>unclassified sequences</taxon>
        <taxon>metagenomes</taxon>
        <taxon>ecological metagenomes</taxon>
    </lineage>
</organism>
<proteinExistence type="predicted"/>